<evidence type="ECO:0000313" key="2">
    <source>
        <dbReference type="EMBL" id="ESW05146.1"/>
    </source>
</evidence>
<sequence length="86" mass="9983">MKLTFPLLFILLLSIGIEIVVFFYTYFCFFAESKGPMKVVEGKICDVKLYDYCDEDCYIDCPNMFGARAIGFCNFNPQVCICRRQC</sequence>
<dbReference type="Proteomes" id="UP000000226">
    <property type="component" value="Chromosome 11"/>
</dbReference>
<proteinExistence type="predicted"/>
<dbReference type="EMBL" id="CM002298">
    <property type="protein sequence ID" value="ESW05146.1"/>
    <property type="molecule type" value="Genomic_DNA"/>
</dbReference>
<keyword evidence="1" id="KW-1133">Transmembrane helix</keyword>
<dbReference type="AlphaFoldDB" id="V7ALZ5"/>
<organism evidence="2 3">
    <name type="scientific">Phaseolus vulgaris</name>
    <name type="common">Kidney bean</name>
    <name type="synonym">French bean</name>
    <dbReference type="NCBI Taxonomy" id="3885"/>
    <lineage>
        <taxon>Eukaryota</taxon>
        <taxon>Viridiplantae</taxon>
        <taxon>Streptophyta</taxon>
        <taxon>Embryophyta</taxon>
        <taxon>Tracheophyta</taxon>
        <taxon>Spermatophyta</taxon>
        <taxon>Magnoliopsida</taxon>
        <taxon>eudicotyledons</taxon>
        <taxon>Gunneridae</taxon>
        <taxon>Pentapetalae</taxon>
        <taxon>rosids</taxon>
        <taxon>fabids</taxon>
        <taxon>Fabales</taxon>
        <taxon>Fabaceae</taxon>
        <taxon>Papilionoideae</taxon>
        <taxon>50 kb inversion clade</taxon>
        <taxon>NPAAA clade</taxon>
        <taxon>indigoferoid/millettioid clade</taxon>
        <taxon>Phaseoleae</taxon>
        <taxon>Phaseolus</taxon>
    </lineage>
</organism>
<protein>
    <submittedName>
        <fullName evidence="2">Uncharacterized protein</fullName>
    </submittedName>
</protein>
<name>V7ALZ5_PHAVU</name>
<feature type="transmembrane region" description="Helical" evidence="1">
    <location>
        <begin position="6"/>
        <end position="29"/>
    </location>
</feature>
<dbReference type="Gramene" id="ESW05146">
    <property type="protein sequence ID" value="ESW05146"/>
    <property type="gene ID" value="PHAVU_011G155900g"/>
</dbReference>
<reference evidence="3" key="1">
    <citation type="journal article" date="2014" name="Nat. Genet.">
        <title>A reference genome for common bean and genome-wide analysis of dual domestications.</title>
        <authorList>
            <person name="Schmutz J."/>
            <person name="McClean P.E."/>
            <person name="Mamidi S."/>
            <person name="Wu G.A."/>
            <person name="Cannon S.B."/>
            <person name="Grimwood J."/>
            <person name="Jenkins J."/>
            <person name="Shu S."/>
            <person name="Song Q."/>
            <person name="Chavarro C."/>
            <person name="Torres-Torres M."/>
            <person name="Geffroy V."/>
            <person name="Moghaddam S.M."/>
            <person name="Gao D."/>
            <person name="Abernathy B."/>
            <person name="Barry K."/>
            <person name="Blair M."/>
            <person name="Brick M.A."/>
            <person name="Chovatia M."/>
            <person name="Gepts P."/>
            <person name="Goodstein D.M."/>
            <person name="Gonzales M."/>
            <person name="Hellsten U."/>
            <person name="Hyten D.L."/>
            <person name="Jia G."/>
            <person name="Kelly J.D."/>
            <person name="Kudrna D."/>
            <person name="Lee R."/>
            <person name="Richard M.M."/>
            <person name="Miklas P.N."/>
            <person name="Osorno J.M."/>
            <person name="Rodrigues J."/>
            <person name="Thareau V."/>
            <person name="Urrea C.A."/>
            <person name="Wang M."/>
            <person name="Yu Y."/>
            <person name="Zhang M."/>
            <person name="Wing R.A."/>
            <person name="Cregan P.B."/>
            <person name="Rokhsar D.S."/>
            <person name="Jackson S.A."/>
        </authorList>
    </citation>
    <scope>NUCLEOTIDE SEQUENCE [LARGE SCALE GENOMIC DNA]</scope>
    <source>
        <strain evidence="3">cv. G19833</strain>
    </source>
</reference>
<evidence type="ECO:0000256" key="1">
    <source>
        <dbReference type="SAM" id="Phobius"/>
    </source>
</evidence>
<gene>
    <name evidence="2" type="ORF">PHAVU_011G155900g</name>
</gene>
<keyword evidence="1" id="KW-0472">Membrane</keyword>
<evidence type="ECO:0000313" key="3">
    <source>
        <dbReference type="Proteomes" id="UP000000226"/>
    </source>
</evidence>
<keyword evidence="3" id="KW-1185">Reference proteome</keyword>
<accession>V7ALZ5</accession>
<keyword evidence="1" id="KW-0812">Transmembrane</keyword>